<dbReference type="PANTHER" id="PTHR33445:SF1">
    <property type="entry name" value="ATP SYNTHASE SUBUNIT B"/>
    <property type="match status" value="1"/>
</dbReference>
<evidence type="ECO:0000256" key="2">
    <source>
        <dbReference type="ARBA" id="ARBA00022448"/>
    </source>
</evidence>
<keyword evidence="7 13" id="KW-1133">Transmembrane helix</keyword>
<dbReference type="GO" id="GO:0046933">
    <property type="term" value="F:proton-transporting ATP synthase activity, rotational mechanism"/>
    <property type="evidence" value="ECO:0007669"/>
    <property type="project" value="UniProtKB-UniRule"/>
</dbReference>
<keyword evidence="2 13" id="KW-0813">Transport</keyword>
<dbReference type="Pfam" id="PF00430">
    <property type="entry name" value="ATP-synt_B"/>
    <property type="match status" value="1"/>
</dbReference>
<keyword evidence="6 13" id="KW-0375">Hydrogen ion transport</keyword>
<comment type="caution">
    <text evidence="15">The sequence shown here is derived from an EMBL/GenBank/DDBJ whole genome shotgun (WGS) entry which is preliminary data.</text>
</comment>
<comment type="similarity">
    <text evidence="1 13 14">Belongs to the ATPase B chain family.</text>
</comment>
<keyword evidence="8 13" id="KW-0406">Ion transport</keyword>
<evidence type="ECO:0000313" key="16">
    <source>
        <dbReference type="Proteomes" id="UP000050909"/>
    </source>
</evidence>
<evidence type="ECO:0000256" key="5">
    <source>
        <dbReference type="ARBA" id="ARBA00022692"/>
    </source>
</evidence>
<dbReference type="GO" id="GO:0012505">
    <property type="term" value="C:endomembrane system"/>
    <property type="evidence" value="ECO:0007669"/>
    <property type="project" value="UniProtKB-SubCell"/>
</dbReference>
<dbReference type="EMBL" id="AZCV01000001">
    <property type="protein sequence ID" value="KRK38668.1"/>
    <property type="molecule type" value="Genomic_DNA"/>
</dbReference>
<dbReference type="GO" id="GO:0045259">
    <property type="term" value="C:proton-transporting ATP synthase complex"/>
    <property type="evidence" value="ECO:0007669"/>
    <property type="project" value="UniProtKB-KW"/>
</dbReference>
<evidence type="ECO:0000256" key="13">
    <source>
        <dbReference type="HAMAP-Rule" id="MF_01398"/>
    </source>
</evidence>
<dbReference type="RefSeq" id="WP_056946039.1">
    <property type="nucleotide sequence ID" value="NZ_AZCV01000001.1"/>
</dbReference>
<evidence type="ECO:0000256" key="11">
    <source>
        <dbReference type="ARBA" id="ARBA00025198"/>
    </source>
</evidence>
<comment type="subcellular location">
    <subcellularLocation>
        <location evidence="13">Cell membrane</location>
        <topology evidence="13">Single-pass membrane protein</topology>
    </subcellularLocation>
    <subcellularLocation>
        <location evidence="12">Endomembrane system</location>
        <topology evidence="12">Single-pass membrane protein</topology>
    </subcellularLocation>
</comment>
<keyword evidence="4 13" id="KW-0138">CF(0)</keyword>
<dbReference type="PANTHER" id="PTHR33445">
    <property type="entry name" value="ATP SYNTHASE SUBUNIT B', CHLOROPLASTIC"/>
    <property type="match status" value="1"/>
</dbReference>
<keyword evidence="5 13" id="KW-0812">Transmembrane</keyword>
<evidence type="ECO:0000256" key="10">
    <source>
        <dbReference type="ARBA" id="ARBA00023310"/>
    </source>
</evidence>
<comment type="function">
    <text evidence="13">Component of the F(0) channel, it forms part of the peripheral stalk, linking F(1) to F(0).</text>
</comment>
<evidence type="ECO:0000256" key="6">
    <source>
        <dbReference type="ARBA" id="ARBA00022781"/>
    </source>
</evidence>
<feature type="transmembrane region" description="Helical" evidence="13">
    <location>
        <begin position="16"/>
        <end position="35"/>
    </location>
</feature>
<dbReference type="Proteomes" id="UP000050909">
    <property type="component" value="Unassembled WGS sequence"/>
</dbReference>
<keyword evidence="10 13" id="KW-0066">ATP synthesis</keyword>
<evidence type="ECO:0000313" key="15">
    <source>
        <dbReference type="EMBL" id="KRK38668.1"/>
    </source>
</evidence>
<organism evidence="15 16">
    <name type="scientific">Amylolactobacillus amylotrophicus DSM 20534</name>
    <dbReference type="NCBI Taxonomy" id="1423722"/>
    <lineage>
        <taxon>Bacteria</taxon>
        <taxon>Bacillati</taxon>
        <taxon>Bacillota</taxon>
        <taxon>Bacilli</taxon>
        <taxon>Lactobacillales</taxon>
        <taxon>Lactobacillaceae</taxon>
        <taxon>Amylolactobacillus</taxon>
    </lineage>
</organism>
<comment type="subunit">
    <text evidence="13">F-type ATPases have 2 components, F(1) - the catalytic core - and F(0) - the membrane proton channel. F(1) has five subunits: alpha(3), beta(3), gamma(1), delta(1), epsilon(1). F(0) has three main subunits: a(1), b(2) and c(10-14). The alpha and beta chains form an alternating ring which encloses part of the gamma chain. F(1) is attached to F(0) by a central stalk formed by the gamma and epsilon chains, while a peripheral stalk is formed by the delta and b chains.</text>
</comment>
<evidence type="ECO:0000256" key="9">
    <source>
        <dbReference type="ARBA" id="ARBA00023136"/>
    </source>
</evidence>
<dbReference type="InterPro" id="IPR050059">
    <property type="entry name" value="ATP_synthase_B_chain"/>
</dbReference>
<dbReference type="PATRIC" id="fig|1423722.3.peg.362"/>
<evidence type="ECO:0000256" key="3">
    <source>
        <dbReference type="ARBA" id="ARBA00022475"/>
    </source>
</evidence>
<keyword evidence="3 13" id="KW-1003">Cell membrane</keyword>
<accession>A0A0R1GWH5</accession>
<protein>
    <recommendedName>
        <fullName evidence="13">ATP synthase subunit b</fullName>
    </recommendedName>
    <alternativeName>
        <fullName evidence="13">ATP synthase F(0) sector subunit b</fullName>
    </alternativeName>
    <alternativeName>
        <fullName evidence="13">ATPase subunit I</fullName>
    </alternativeName>
    <alternativeName>
        <fullName evidence="13">F-type ATPase subunit b</fullName>
        <shortName evidence="13">F-ATPase subunit b</shortName>
    </alternativeName>
</protein>
<dbReference type="NCBIfam" id="TIGR01144">
    <property type="entry name" value="ATP_synt_b"/>
    <property type="match status" value="1"/>
</dbReference>
<gene>
    <name evidence="13" type="primary">atpF</name>
    <name evidence="15" type="ORF">FC62_GL000356</name>
</gene>
<evidence type="ECO:0000256" key="4">
    <source>
        <dbReference type="ARBA" id="ARBA00022547"/>
    </source>
</evidence>
<evidence type="ECO:0000256" key="12">
    <source>
        <dbReference type="ARBA" id="ARBA00037847"/>
    </source>
</evidence>
<evidence type="ECO:0000256" key="14">
    <source>
        <dbReference type="RuleBase" id="RU003848"/>
    </source>
</evidence>
<dbReference type="InterPro" id="IPR002146">
    <property type="entry name" value="ATP_synth_b/b'su_bac/chlpt"/>
</dbReference>
<dbReference type="GO" id="GO:0005886">
    <property type="term" value="C:plasma membrane"/>
    <property type="evidence" value="ECO:0007669"/>
    <property type="project" value="UniProtKB-SubCell"/>
</dbReference>
<dbReference type="HAMAP" id="MF_01398">
    <property type="entry name" value="ATP_synth_b_bprime"/>
    <property type="match status" value="1"/>
</dbReference>
<evidence type="ECO:0000256" key="7">
    <source>
        <dbReference type="ARBA" id="ARBA00022989"/>
    </source>
</evidence>
<evidence type="ECO:0000256" key="8">
    <source>
        <dbReference type="ARBA" id="ARBA00023065"/>
    </source>
</evidence>
<dbReference type="InterPro" id="IPR005864">
    <property type="entry name" value="ATP_synth_F0_bsu_bac"/>
</dbReference>
<dbReference type="GO" id="GO:0046961">
    <property type="term" value="F:proton-transporting ATPase activity, rotational mechanism"/>
    <property type="evidence" value="ECO:0007669"/>
    <property type="project" value="TreeGrafter"/>
</dbReference>
<keyword evidence="9 13" id="KW-0472">Membrane</keyword>
<dbReference type="AlphaFoldDB" id="A0A0R1GWH5"/>
<comment type="function">
    <text evidence="11 13">F(1)F(0) ATP synthase produces ATP from ADP in the presence of a proton or sodium gradient. F-type ATPases consist of two structural domains, F(1) containing the extramembraneous catalytic core and F(0) containing the membrane proton channel, linked together by a central stalk and a peripheral stalk. During catalysis, ATP synthesis in the catalytic domain of F(1) is coupled via a rotary mechanism of the central stalk subunits to proton translocation.</text>
</comment>
<sequence>MILQPLAGMALELGDMLFYLLTFAILMILVGKFAWGPVTAMMEKRREQVTYDLDHAADLNKKATELVAAKTQALQNSKNEAVEIIANAKTNGENHKQKLLNDADKEAAEIREKANVAAVKAKEDALKEARAQVADLSVTIAEKLIQKELSEADQSELIDSFIKGLEKS</sequence>
<keyword evidence="16" id="KW-1185">Reference proteome</keyword>
<dbReference type="CDD" id="cd06503">
    <property type="entry name" value="ATP-synt_Fo_b"/>
    <property type="match status" value="1"/>
</dbReference>
<name>A0A0R1GWH5_9LACO</name>
<evidence type="ECO:0000256" key="1">
    <source>
        <dbReference type="ARBA" id="ARBA00005513"/>
    </source>
</evidence>
<proteinExistence type="inferred from homology"/>
<reference evidence="15 16" key="1">
    <citation type="journal article" date="2015" name="Genome Announc.">
        <title>Expanding the biotechnology potential of lactobacilli through comparative genomics of 213 strains and associated genera.</title>
        <authorList>
            <person name="Sun Z."/>
            <person name="Harris H.M."/>
            <person name="McCann A."/>
            <person name="Guo C."/>
            <person name="Argimon S."/>
            <person name="Zhang W."/>
            <person name="Yang X."/>
            <person name="Jeffery I.B."/>
            <person name="Cooney J.C."/>
            <person name="Kagawa T.F."/>
            <person name="Liu W."/>
            <person name="Song Y."/>
            <person name="Salvetti E."/>
            <person name="Wrobel A."/>
            <person name="Rasinkangas P."/>
            <person name="Parkhill J."/>
            <person name="Rea M.C."/>
            <person name="O'Sullivan O."/>
            <person name="Ritari J."/>
            <person name="Douillard F.P."/>
            <person name="Paul Ross R."/>
            <person name="Yang R."/>
            <person name="Briner A.E."/>
            <person name="Felis G.E."/>
            <person name="de Vos W.M."/>
            <person name="Barrangou R."/>
            <person name="Klaenhammer T.R."/>
            <person name="Caufield P.W."/>
            <person name="Cui Y."/>
            <person name="Zhang H."/>
            <person name="O'Toole P.W."/>
        </authorList>
    </citation>
    <scope>NUCLEOTIDE SEQUENCE [LARGE SCALE GENOMIC DNA]</scope>
    <source>
        <strain evidence="15 16">DSM 20534</strain>
    </source>
</reference>